<gene>
    <name evidence="2" type="ORF">MILUP08_44594</name>
</gene>
<dbReference type="AlphaFoldDB" id="I0L7C2"/>
<dbReference type="Pfam" id="PF15892">
    <property type="entry name" value="BNR_4"/>
    <property type="match status" value="1"/>
</dbReference>
<dbReference type="Proteomes" id="UP000003448">
    <property type="component" value="Unassembled WGS sequence"/>
</dbReference>
<feature type="signal peptide" evidence="1">
    <location>
        <begin position="1"/>
        <end position="27"/>
    </location>
</feature>
<evidence type="ECO:0000256" key="1">
    <source>
        <dbReference type="SAM" id="SignalP"/>
    </source>
</evidence>
<name>I0L7C2_9ACTN</name>
<feature type="chain" id="PRO_5003631937" evidence="1">
    <location>
        <begin position="28"/>
        <end position="453"/>
    </location>
</feature>
<keyword evidence="3" id="KW-1185">Reference proteome</keyword>
<dbReference type="eggNOG" id="COG4225">
    <property type="taxonomic scope" value="Bacteria"/>
</dbReference>
<accession>I0L7C2</accession>
<dbReference type="EMBL" id="CAIE01000036">
    <property type="protein sequence ID" value="CCH19719.1"/>
    <property type="molecule type" value="Genomic_DNA"/>
</dbReference>
<proteinExistence type="predicted"/>
<sequence length="453" mass="49039">MALKRYRAGSALAGLLLMSTSGSPASAASPTVNTPATTTLTTQGRTAESYTGLMNGESFQQDGIVSHKRWQYAAFWDDQGYVNVSRRPTNGTWQTIRLTDYRTTTTDSHNVISIGLSHVDGSIHLSFDMHSQRFRYRSSVAGIATSPDTATWSPSIFGAVQNNLAGRDMAVMTYPQFTTMPDGNLQLTIRTGESGNGNQVLFEYRAGAWSFVGKIMNGTTLGNNAYLFGFQYDGQGVLHMTWTVRETFDASSNHDLYYAYSTDRGRTWRSGSGALIGTADSSPISTTNAAARFWAIGQNRGLMNQESQTVDSAGNVHVLASHLPPSAPSDAVFTNARTSAVLVHYWREAATGQWRQRILGYQAGVSRGDIGVDSRDNLFVVSAASDTGVLQVATASRASGWSDWAVRYRSAGTFTSDPLLDHRLLKSNNIASVFAPHQGGSRIDVLNFTSAGN</sequence>
<evidence type="ECO:0000313" key="2">
    <source>
        <dbReference type="EMBL" id="CCH19719.1"/>
    </source>
</evidence>
<dbReference type="STRING" id="1150864.MILUP08_44594"/>
<dbReference type="RefSeq" id="WP_007462065.1">
    <property type="nucleotide sequence ID" value="NZ_HF570108.1"/>
</dbReference>
<organism evidence="2 3">
    <name type="scientific">Micromonospora lupini str. Lupac 08</name>
    <dbReference type="NCBI Taxonomy" id="1150864"/>
    <lineage>
        <taxon>Bacteria</taxon>
        <taxon>Bacillati</taxon>
        <taxon>Actinomycetota</taxon>
        <taxon>Actinomycetes</taxon>
        <taxon>Micromonosporales</taxon>
        <taxon>Micromonosporaceae</taxon>
        <taxon>Micromonospora</taxon>
    </lineage>
</organism>
<keyword evidence="1" id="KW-0732">Signal</keyword>
<evidence type="ECO:0000313" key="3">
    <source>
        <dbReference type="Proteomes" id="UP000003448"/>
    </source>
</evidence>
<reference evidence="2 3" key="1">
    <citation type="journal article" date="2012" name="J. Bacteriol.">
        <title>Genome Sequence of Micromonospora lupini Lupac 08, Isolated from Root Nodules of Lupinus angustifolius.</title>
        <authorList>
            <person name="Alonso-Vega P."/>
            <person name="Normand P."/>
            <person name="Bacigalupe R."/>
            <person name="Pujic P."/>
            <person name="Lajus A."/>
            <person name="Vallenet D."/>
            <person name="Carro L."/>
            <person name="Coll P."/>
            <person name="Trujillo M.E."/>
        </authorList>
    </citation>
    <scope>NUCLEOTIDE SEQUENCE [LARGE SCALE GENOMIC DNA]</scope>
    <source>
        <strain evidence="2 3">Lupac 08</strain>
    </source>
</reference>
<protein>
    <submittedName>
        <fullName evidence="2">Uncharacterized protein</fullName>
    </submittedName>
</protein>